<dbReference type="SMART" id="SM00981">
    <property type="entry name" value="THUMP"/>
    <property type="match status" value="1"/>
</dbReference>
<keyword evidence="4 6" id="KW-0808">Transferase</keyword>
<proteinExistence type="inferred from homology"/>
<dbReference type="InterPro" id="IPR000241">
    <property type="entry name" value="RlmKL-like_Mtase"/>
</dbReference>
<dbReference type="GO" id="GO:0005737">
    <property type="term" value="C:cytoplasm"/>
    <property type="evidence" value="ECO:0007669"/>
    <property type="project" value="UniProtKB-SubCell"/>
</dbReference>
<dbReference type="GO" id="GO:0052915">
    <property type="term" value="F:23S rRNA (guanine(2445)-N(2))-methyltransferase activity"/>
    <property type="evidence" value="ECO:0007669"/>
    <property type="project" value="UniProtKB-UniRule"/>
</dbReference>
<dbReference type="PIRSF" id="PIRSF037618">
    <property type="entry name" value="RNA_Mtase_bacteria_prd"/>
    <property type="match status" value="1"/>
</dbReference>
<keyword evidence="10" id="KW-1185">Reference proteome</keyword>
<dbReference type="SUPFAM" id="SSF53335">
    <property type="entry name" value="S-adenosyl-L-methionine-dependent methyltransferases"/>
    <property type="match status" value="2"/>
</dbReference>
<evidence type="ECO:0000256" key="7">
    <source>
        <dbReference type="PROSITE-ProRule" id="PRU00529"/>
    </source>
</evidence>
<dbReference type="EC" id="2.1.1.264" evidence="6"/>
<organism evidence="9 10">
    <name type="scientific">Marinomonas transparens</name>
    <dbReference type="NCBI Taxonomy" id="2795388"/>
    <lineage>
        <taxon>Bacteria</taxon>
        <taxon>Pseudomonadati</taxon>
        <taxon>Pseudomonadota</taxon>
        <taxon>Gammaproteobacteria</taxon>
        <taxon>Oceanospirillales</taxon>
        <taxon>Oceanospirillaceae</taxon>
        <taxon>Marinomonas</taxon>
    </lineage>
</organism>
<dbReference type="CDD" id="cd02440">
    <property type="entry name" value="AdoMet_MTases"/>
    <property type="match status" value="1"/>
</dbReference>
<dbReference type="Gene3D" id="3.30.2130.30">
    <property type="match status" value="1"/>
</dbReference>
<dbReference type="InterPro" id="IPR017244">
    <property type="entry name" value="23SrRNA_methyltr_KL"/>
</dbReference>
<protein>
    <recommendedName>
        <fullName evidence="6">Ribosomal RNA large subunit methyltransferase K/L</fullName>
    </recommendedName>
    <domain>
        <recommendedName>
            <fullName evidence="6">23S rRNA m2G2445 methyltransferase</fullName>
            <ecNumber evidence="6">2.1.1.173</ecNumber>
        </recommendedName>
        <alternativeName>
            <fullName evidence="6">rRNA (guanine-N(2)-)-methyltransferase RlmL</fullName>
        </alternativeName>
    </domain>
    <domain>
        <recommendedName>
            <fullName evidence="6">23S rRNA m7G2069 methyltransferase</fullName>
            <ecNumber evidence="6">2.1.1.264</ecNumber>
        </recommendedName>
        <alternativeName>
            <fullName evidence="6">rRNA (guanine-N(7)-)-methyltransferase RlmK</fullName>
        </alternativeName>
    </domain>
</protein>
<comment type="similarity">
    <text evidence="6">Belongs to the methyltransferase superfamily. RlmKL family.</text>
</comment>
<dbReference type="Pfam" id="PF10672">
    <property type="entry name" value="Methyltrans_SAM"/>
    <property type="match status" value="1"/>
</dbReference>
<dbReference type="EMBL" id="JAEMNX010000018">
    <property type="protein sequence ID" value="MBJ7538829.1"/>
    <property type="molecule type" value="Genomic_DNA"/>
</dbReference>
<dbReference type="Pfam" id="PF01170">
    <property type="entry name" value="UPF0020"/>
    <property type="match status" value="1"/>
</dbReference>
<dbReference type="InterPro" id="IPR019614">
    <property type="entry name" value="SAM-dep_methyl-trfase"/>
</dbReference>
<dbReference type="InterPro" id="IPR029063">
    <property type="entry name" value="SAM-dependent_MTases_sf"/>
</dbReference>
<dbReference type="GO" id="GO:0003723">
    <property type="term" value="F:RNA binding"/>
    <property type="evidence" value="ECO:0007669"/>
    <property type="project" value="UniProtKB-UniRule"/>
</dbReference>
<keyword evidence="3 6" id="KW-0489">Methyltransferase</keyword>
<evidence type="ECO:0000256" key="6">
    <source>
        <dbReference type="HAMAP-Rule" id="MF_01858"/>
    </source>
</evidence>
<dbReference type="InterPro" id="IPR054170">
    <property type="entry name" value="RlmL_1st"/>
</dbReference>
<evidence type="ECO:0000313" key="9">
    <source>
        <dbReference type="EMBL" id="MBJ7538829.1"/>
    </source>
</evidence>
<dbReference type="Gene3D" id="3.30.750.80">
    <property type="entry name" value="RNA methyltransferase domain (HRMD) like"/>
    <property type="match status" value="1"/>
</dbReference>
<dbReference type="Pfam" id="PF22020">
    <property type="entry name" value="RlmL_1st"/>
    <property type="match status" value="1"/>
</dbReference>
<dbReference type="InterPro" id="IPR004114">
    <property type="entry name" value="THUMP_dom"/>
</dbReference>
<dbReference type="RefSeq" id="WP_199469236.1">
    <property type="nucleotide sequence ID" value="NZ_JAEMNX010000018.1"/>
</dbReference>
<reference evidence="9" key="1">
    <citation type="submission" date="2020-12" db="EMBL/GenBank/DDBJ databases">
        <title>Marinomonas arctica sp. nov., a psychrotolerant bacterium isolated from the Arctic.</title>
        <authorList>
            <person name="Zhang Y."/>
        </authorList>
    </citation>
    <scope>NUCLEOTIDE SEQUENCE</scope>
    <source>
        <strain evidence="9">C1424</strain>
    </source>
</reference>
<keyword evidence="5 6" id="KW-0949">S-adenosyl-L-methionine</keyword>
<dbReference type="PROSITE" id="PS51165">
    <property type="entry name" value="THUMP"/>
    <property type="match status" value="1"/>
</dbReference>
<dbReference type="EC" id="2.1.1.173" evidence="6"/>
<dbReference type="AlphaFoldDB" id="A0A934JRQ7"/>
<evidence type="ECO:0000256" key="3">
    <source>
        <dbReference type="ARBA" id="ARBA00022603"/>
    </source>
</evidence>
<dbReference type="InterPro" id="IPR002052">
    <property type="entry name" value="DNA_methylase_N6_adenine_CS"/>
</dbReference>
<evidence type="ECO:0000256" key="2">
    <source>
        <dbReference type="ARBA" id="ARBA00022552"/>
    </source>
</evidence>
<dbReference type="Proteomes" id="UP000628710">
    <property type="component" value="Unassembled WGS sequence"/>
</dbReference>
<gene>
    <name evidence="9" type="primary">rlmKL</name>
    <name evidence="6" type="synonym">rlmL</name>
    <name evidence="9" type="ORF">I8J31_14170</name>
</gene>
<dbReference type="Gene3D" id="3.40.50.150">
    <property type="entry name" value="Vaccinia Virus protein VP39"/>
    <property type="match status" value="2"/>
</dbReference>
<dbReference type="PANTHER" id="PTHR47313">
    <property type="entry name" value="RIBOSOMAL RNA LARGE SUBUNIT METHYLTRANSFERASE K/L"/>
    <property type="match status" value="1"/>
</dbReference>
<name>A0A934JRQ7_9GAMM</name>
<dbReference type="PROSITE" id="PS00092">
    <property type="entry name" value="N6_MTASE"/>
    <property type="match status" value="1"/>
</dbReference>
<evidence type="ECO:0000256" key="5">
    <source>
        <dbReference type="ARBA" id="ARBA00022691"/>
    </source>
</evidence>
<keyword evidence="7" id="KW-0694">RNA-binding</keyword>
<comment type="caution">
    <text evidence="9">The sequence shown here is derived from an EMBL/GenBank/DDBJ whole genome shotgun (WGS) entry which is preliminary data.</text>
</comment>
<dbReference type="Pfam" id="PF02926">
    <property type="entry name" value="THUMP"/>
    <property type="match status" value="1"/>
</dbReference>
<dbReference type="HAMAP" id="MF_01858">
    <property type="entry name" value="23SrRNA_methyltr_KL"/>
    <property type="match status" value="1"/>
</dbReference>
<evidence type="ECO:0000313" key="10">
    <source>
        <dbReference type="Proteomes" id="UP000628710"/>
    </source>
</evidence>
<comment type="catalytic activity">
    <reaction evidence="6">
        <text>guanosine(2069) in 23S rRNA + S-adenosyl-L-methionine = N(2)-methylguanosine(2069) in 23S rRNA + S-adenosyl-L-homocysteine + H(+)</text>
        <dbReference type="Rhea" id="RHEA:43772"/>
        <dbReference type="Rhea" id="RHEA-COMP:10688"/>
        <dbReference type="Rhea" id="RHEA-COMP:10689"/>
        <dbReference type="ChEBI" id="CHEBI:15378"/>
        <dbReference type="ChEBI" id="CHEBI:57856"/>
        <dbReference type="ChEBI" id="CHEBI:59789"/>
        <dbReference type="ChEBI" id="CHEBI:74269"/>
        <dbReference type="ChEBI" id="CHEBI:74481"/>
        <dbReference type="EC" id="2.1.1.264"/>
    </reaction>
</comment>
<evidence type="ECO:0000259" key="8">
    <source>
        <dbReference type="PROSITE" id="PS51165"/>
    </source>
</evidence>
<sequence length="723" mass="82398">MSTILPTTDAENPLYDLEITCPLGLENVLEAELHGEGLTNTRFGEGQIKLTTDLEGIYKVCLWSRVATRVMLPIANFKIDSADELYDGVKAIQWSDHMSANDTIAIDCHGTNHHIRNTQFGAVRAKDAIADYFVGLSGERPNVQKEQPDVRIALRIKREVVTVSIDLSGESMHRRGYRQQGSMAPLKENLAAGLLLRAGWGRECGLTQLIDPMCGSGTFLVEAAMMSLDMAPGLGRQYWGFKGWKQHDHRMWQQLMDFAKNRKKDPVELGLRFQGTDRDQRAIAASRESIKRAGLVGVIDVTMISFQEHEFDINSELPGLVICNPPYGERIGDEMALIALYGQLGEWVVNNVRGWQFMMLTSNEHLARQIPVRPEKSTRVINGGIECRAYLFPLTARNIKEDVVAQSAMTPGAQMFANRLQKNAKKMRKWVEKNKIQCYRVYDADMPEYAVAIDIYKDWAHVQEYQAPKSVDPEKAKQRLFEVMSAIPTALNIAESNVILKQRQRQSGKEQYEKLDQSKHEMIVEEYGCDFIVNLKDYLDTGLFLDHRPVRKLIQDKANGKRFLNLFCYTATASVHAGQGGARSSLSVDMSNTYTDWARRNIELNEFSELHHQVERADCIEWLKQSRDVFDLIFMDPPTFSNSKKMADVLDIQRDHGELLRLAMARLAKGGELIFSNNYRRFILDADLEQEFEVKNITNETFDPDFDRNSKIHQCYVIKHKNS</sequence>
<dbReference type="GO" id="GO:0070043">
    <property type="term" value="F:rRNA (guanine-N7-)-methyltransferase activity"/>
    <property type="evidence" value="ECO:0007669"/>
    <property type="project" value="UniProtKB-UniRule"/>
</dbReference>
<keyword evidence="1 6" id="KW-0963">Cytoplasm</keyword>
<comment type="subcellular location">
    <subcellularLocation>
        <location evidence="6">Cytoplasm</location>
    </subcellularLocation>
</comment>
<dbReference type="NCBIfam" id="NF008748">
    <property type="entry name" value="PRK11783.1"/>
    <property type="match status" value="1"/>
</dbReference>
<dbReference type="CDD" id="cd11715">
    <property type="entry name" value="THUMP_AdoMetMT"/>
    <property type="match status" value="1"/>
</dbReference>
<keyword evidence="2 6" id="KW-0698">rRNA processing</keyword>
<accession>A0A934JRQ7</accession>
<comment type="catalytic activity">
    <reaction evidence="6">
        <text>guanosine(2445) in 23S rRNA + S-adenosyl-L-methionine = N(2)-methylguanosine(2445) in 23S rRNA + S-adenosyl-L-homocysteine + H(+)</text>
        <dbReference type="Rhea" id="RHEA:42740"/>
        <dbReference type="Rhea" id="RHEA-COMP:10215"/>
        <dbReference type="Rhea" id="RHEA-COMP:10216"/>
        <dbReference type="ChEBI" id="CHEBI:15378"/>
        <dbReference type="ChEBI" id="CHEBI:57856"/>
        <dbReference type="ChEBI" id="CHEBI:59789"/>
        <dbReference type="ChEBI" id="CHEBI:74269"/>
        <dbReference type="ChEBI" id="CHEBI:74481"/>
        <dbReference type="EC" id="2.1.1.173"/>
    </reaction>
</comment>
<dbReference type="PANTHER" id="PTHR47313:SF1">
    <property type="entry name" value="RIBOSOMAL RNA LARGE SUBUNIT METHYLTRANSFERASE K_L"/>
    <property type="match status" value="1"/>
</dbReference>
<feature type="domain" description="THUMP" evidence="8">
    <location>
        <begin position="56"/>
        <end position="167"/>
    </location>
</feature>
<evidence type="ECO:0000256" key="4">
    <source>
        <dbReference type="ARBA" id="ARBA00022679"/>
    </source>
</evidence>
<comment type="function">
    <text evidence="6">Specifically methylates the guanine in position 2445 (m2G2445) and the guanine in position 2069 (m7G2069) of 23S rRNA.</text>
</comment>
<evidence type="ECO:0000256" key="1">
    <source>
        <dbReference type="ARBA" id="ARBA00022490"/>
    </source>
</evidence>